<accession>A0A5V2R0M0</accession>
<name>A0A5V2R0M0_SALER</name>
<dbReference type="EMBL" id="AAGZKN010000004">
    <property type="protein sequence ID" value="EBT6384366.1"/>
    <property type="molecule type" value="Genomic_DNA"/>
</dbReference>
<evidence type="ECO:0000313" key="1">
    <source>
        <dbReference type="EMBL" id="EBT6384366.1"/>
    </source>
</evidence>
<protein>
    <submittedName>
        <fullName evidence="1">DUF2586 family protein</fullName>
    </submittedName>
</protein>
<comment type="caution">
    <text evidence="1">The sequence shown here is derived from an EMBL/GenBank/DDBJ whole genome shotgun (WGS) entry which is preliminary data.</text>
</comment>
<dbReference type="Pfam" id="PF10758">
    <property type="entry name" value="DUF2586"/>
    <property type="match status" value="1"/>
</dbReference>
<sequence length="374" mass="40983">MTFPQVTINQLNTRNGGKREIARTLLMVGEHTKAITPTPVTAQTDLDTLLGTKGTSLRSNVQAFLDNAGQNAMIWLATVQKPQSAGQTQTWADVVMDAQATVSAEGVIVVHPDATADDINKAQQLREELTNKYQRWTWFILAVRGCGTGEKWAEYVTAMTALQKDIAAYAVQLAPMLFGNEPGVLAGRLCNPSVTIADSPARVATGALVDLGRSDKPQDSDKRELDLATIKALNRARFSVPTWYPDYEGYYWADGVTLDVDGGDYQAIEYLRVADEMARQVRLLAIPKIADRSLNSTPTSVAAHQQLFAKPMRDGARSLKINGTVFPGLCMSPRDGDVQITWPEKDKVQIAIVVRPYNCPKEITISIMLDESGE</sequence>
<dbReference type="AlphaFoldDB" id="A0A5V2R0M0"/>
<dbReference type="InterPro" id="IPR019694">
    <property type="entry name" value="Phage_HP1_Orf23"/>
</dbReference>
<gene>
    <name evidence="1" type="ORF">CN851_09235</name>
</gene>
<reference evidence="1" key="1">
    <citation type="submission" date="2018-07" db="EMBL/GenBank/DDBJ databases">
        <authorList>
            <consortium name="PulseNet: The National Subtyping Network for Foodborne Disease Surveillance"/>
            <person name="Tarr C.L."/>
            <person name="Trees E."/>
            <person name="Katz L.S."/>
            <person name="Carleton-Romer H.A."/>
            <person name="Stroika S."/>
            <person name="Kucerova Z."/>
            <person name="Roache K.F."/>
            <person name="Sabol A.L."/>
            <person name="Besser J."/>
            <person name="Gerner-Smidt P."/>
        </authorList>
    </citation>
    <scope>NUCLEOTIDE SEQUENCE</scope>
    <source>
        <strain evidence="1">PNUSAS021879</strain>
    </source>
</reference>
<proteinExistence type="predicted"/>
<organism evidence="1">
    <name type="scientific">Salmonella enterica</name>
    <name type="common">Salmonella choleraesuis</name>
    <dbReference type="NCBI Taxonomy" id="28901"/>
    <lineage>
        <taxon>Bacteria</taxon>
        <taxon>Pseudomonadati</taxon>
        <taxon>Pseudomonadota</taxon>
        <taxon>Gammaproteobacteria</taxon>
        <taxon>Enterobacterales</taxon>
        <taxon>Enterobacteriaceae</taxon>
        <taxon>Salmonella</taxon>
    </lineage>
</organism>